<evidence type="ECO:0000256" key="2">
    <source>
        <dbReference type="ARBA" id="ARBA00007430"/>
    </source>
</evidence>
<comment type="subcellular location">
    <subcellularLocation>
        <location evidence="1">Cell membrane</location>
        <topology evidence="1">Multi-pass membrane protein</topology>
    </subcellularLocation>
</comment>
<evidence type="ECO:0000256" key="7">
    <source>
        <dbReference type="SAM" id="Phobius"/>
    </source>
</evidence>
<feature type="transmembrane region" description="Helical" evidence="7">
    <location>
        <begin position="194"/>
        <end position="213"/>
    </location>
</feature>
<name>A0A5E4UPP9_9BURK</name>
<feature type="transmembrane region" description="Helical" evidence="7">
    <location>
        <begin position="170"/>
        <end position="188"/>
    </location>
</feature>
<feature type="transmembrane region" description="Helical" evidence="7">
    <location>
        <begin position="269"/>
        <end position="293"/>
    </location>
</feature>
<feature type="transmembrane region" description="Helical" evidence="7">
    <location>
        <begin position="140"/>
        <end position="158"/>
    </location>
</feature>
<evidence type="ECO:0000256" key="4">
    <source>
        <dbReference type="ARBA" id="ARBA00022692"/>
    </source>
</evidence>
<keyword evidence="4 7" id="KW-0812">Transmembrane</keyword>
<dbReference type="RefSeq" id="WP_150668837.1">
    <property type="nucleotide sequence ID" value="NZ_CABPSB010000006.1"/>
</dbReference>
<reference evidence="8 9" key="1">
    <citation type="submission" date="2019-08" db="EMBL/GenBank/DDBJ databases">
        <authorList>
            <person name="Peeters C."/>
        </authorList>
    </citation>
    <scope>NUCLEOTIDE SEQUENCE [LARGE SCALE GENOMIC DNA]</scope>
    <source>
        <strain evidence="8 9">LMG 31108</strain>
    </source>
</reference>
<evidence type="ECO:0000256" key="3">
    <source>
        <dbReference type="ARBA" id="ARBA00022475"/>
    </source>
</evidence>
<dbReference type="OrthoDB" id="8562875at2"/>
<feature type="transmembrane region" description="Helical" evidence="7">
    <location>
        <begin position="47"/>
        <end position="70"/>
    </location>
</feature>
<evidence type="ECO:0000256" key="6">
    <source>
        <dbReference type="ARBA" id="ARBA00023136"/>
    </source>
</evidence>
<dbReference type="AlphaFoldDB" id="A0A5E4UPP9"/>
<proteinExistence type="inferred from homology"/>
<organism evidence="8 9">
    <name type="scientific">Pandoraea anhela</name>
    <dbReference type="NCBI Taxonomy" id="2508295"/>
    <lineage>
        <taxon>Bacteria</taxon>
        <taxon>Pseudomonadati</taxon>
        <taxon>Pseudomonadota</taxon>
        <taxon>Betaproteobacteria</taxon>
        <taxon>Burkholderiales</taxon>
        <taxon>Burkholderiaceae</taxon>
        <taxon>Pandoraea</taxon>
    </lineage>
</organism>
<evidence type="ECO:0000256" key="1">
    <source>
        <dbReference type="ARBA" id="ARBA00004651"/>
    </source>
</evidence>
<sequence>MNSIPLRKSFISRDLALVLSLRLWQAGAGLLTTILAVHFLSPEIQGWYYSFISVAALYSLFDLGLSMVLVQVSAHAFTGLTWKPDGSVEGEASAYFHALAHSALRWYGVTALVFLLLIVPGGILFFGTKHSPAIEWLTPWLVLCSFTAAGLIVTPFLSILEGTGQIGRVYALRLTLAVCGSLSCWATLASGAGLWATVMVPAATLLIPLVWLLRYRRGLLQIALSNAGHGFAWRNEVWPLQWRLGINLLCGYLLTQINIPILFHTQGAVIAGQLGLSLAIVNTLGLVAQSWITRRVPQMARAAAMRDWHTLDHMFWRDFAMSSGIFVVMALGVLAADWWFADTKYAQRVLPFWQLAGLLVFVFSNQLIGGLAAHLRSFRREPFMAALSTSAIVTVPIIFWAATHYSSAGLVTVLASVNLLVNLPIACFIWYRCNRAWRHDS</sequence>
<feature type="transmembrane region" description="Helical" evidence="7">
    <location>
        <begin position="244"/>
        <end position="263"/>
    </location>
</feature>
<evidence type="ECO:0008006" key="10">
    <source>
        <dbReference type="Google" id="ProtNLM"/>
    </source>
</evidence>
<gene>
    <name evidence="8" type="ORF">PAN31108_02130</name>
</gene>
<keyword evidence="6 7" id="KW-0472">Membrane</keyword>
<keyword evidence="9" id="KW-1185">Reference proteome</keyword>
<feature type="transmembrane region" description="Helical" evidence="7">
    <location>
        <begin position="408"/>
        <end position="431"/>
    </location>
</feature>
<dbReference type="EMBL" id="CABPSB010000006">
    <property type="protein sequence ID" value="VVE00999.1"/>
    <property type="molecule type" value="Genomic_DNA"/>
</dbReference>
<feature type="transmembrane region" description="Helical" evidence="7">
    <location>
        <begin position="314"/>
        <end position="340"/>
    </location>
</feature>
<dbReference type="PANTHER" id="PTHR30250:SF10">
    <property type="entry name" value="LIPOPOLYSACCHARIDE BIOSYNTHESIS PROTEIN WZXC"/>
    <property type="match status" value="1"/>
</dbReference>
<dbReference type="PANTHER" id="PTHR30250">
    <property type="entry name" value="PST FAMILY PREDICTED COLANIC ACID TRANSPORTER"/>
    <property type="match status" value="1"/>
</dbReference>
<evidence type="ECO:0000313" key="9">
    <source>
        <dbReference type="Proteomes" id="UP000406256"/>
    </source>
</evidence>
<evidence type="ECO:0000313" key="8">
    <source>
        <dbReference type="EMBL" id="VVE00999.1"/>
    </source>
</evidence>
<dbReference type="GO" id="GO:0005886">
    <property type="term" value="C:plasma membrane"/>
    <property type="evidence" value="ECO:0007669"/>
    <property type="project" value="UniProtKB-SubCell"/>
</dbReference>
<feature type="transmembrane region" description="Helical" evidence="7">
    <location>
        <begin position="106"/>
        <end position="128"/>
    </location>
</feature>
<feature type="transmembrane region" description="Helical" evidence="7">
    <location>
        <begin position="383"/>
        <end position="402"/>
    </location>
</feature>
<protein>
    <recommendedName>
        <fullName evidence="10">Polysaccharide biosynthesis protein</fullName>
    </recommendedName>
</protein>
<comment type="similarity">
    <text evidence="2">Belongs to the polysaccharide synthase family.</text>
</comment>
<dbReference type="Proteomes" id="UP000406256">
    <property type="component" value="Unassembled WGS sequence"/>
</dbReference>
<accession>A0A5E4UPP9</accession>
<evidence type="ECO:0000256" key="5">
    <source>
        <dbReference type="ARBA" id="ARBA00022989"/>
    </source>
</evidence>
<dbReference type="InterPro" id="IPR050833">
    <property type="entry name" value="Poly_Biosynth_Transport"/>
</dbReference>
<feature type="transmembrane region" description="Helical" evidence="7">
    <location>
        <begin position="21"/>
        <end position="41"/>
    </location>
</feature>
<keyword evidence="3" id="KW-1003">Cell membrane</keyword>
<keyword evidence="5 7" id="KW-1133">Transmembrane helix</keyword>
<feature type="transmembrane region" description="Helical" evidence="7">
    <location>
        <begin position="352"/>
        <end position="371"/>
    </location>
</feature>